<comment type="caution">
    <text evidence="1">The sequence shown here is derived from an EMBL/GenBank/DDBJ whole genome shotgun (WGS) entry which is preliminary data.</text>
</comment>
<dbReference type="GO" id="GO:0016787">
    <property type="term" value="F:hydrolase activity"/>
    <property type="evidence" value="ECO:0007669"/>
    <property type="project" value="UniProtKB-KW"/>
</dbReference>
<evidence type="ECO:0000313" key="1">
    <source>
        <dbReference type="EMBL" id="MEN2987943.1"/>
    </source>
</evidence>
<protein>
    <submittedName>
        <fullName evidence="1">SGNH/GDSL hydrolase family protein</fullName>
    </submittedName>
</protein>
<accession>A0ABU9YGL2</accession>
<organism evidence="1 2">
    <name type="scientific">Tistrella arctica</name>
    <dbReference type="NCBI Taxonomy" id="3133430"/>
    <lineage>
        <taxon>Bacteria</taxon>
        <taxon>Pseudomonadati</taxon>
        <taxon>Pseudomonadota</taxon>
        <taxon>Alphaproteobacteria</taxon>
        <taxon>Geminicoccales</taxon>
        <taxon>Geminicoccaceae</taxon>
        <taxon>Tistrella</taxon>
    </lineage>
</organism>
<dbReference type="Proteomes" id="UP001413721">
    <property type="component" value="Unassembled WGS sequence"/>
</dbReference>
<dbReference type="PROSITE" id="PS00018">
    <property type="entry name" value="EF_HAND_1"/>
    <property type="match status" value="1"/>
</dbReference>
<dbReference type="RefSeq" id="WP_345936984.1">
    <property type="nucleotide sequence ID" value="NZ_JBBKTW010000002.1"/>
</dbReference>
<keyword evidence="1" id="KW-0378">Hydrolase</keyword>
<dbReference type="InterPro" id="IPR036514">
    <property type="entry name" value="SGNH_hydro_sf"/>
</dbReference>
<evidence type="ECO:0000313" key="2">
    <source>
        <dbReference type="Proteomes" id="UP001413721"/>
    </source>
</evidence>
<gene>
    <name evidence="1" type="ORF">WG926_06485</name>
</gene>
<proteinExistence type="predicted"/>
<dbReference type="InterPro" id="IPR018247">
    <property type="entry name" value="EF_Hand_1_Ca_BS"/>
</dbReference>
<sequence>MIKRYLLILFNTFIVICLIDGVLDIGAGVAQRVRPAIAAVVAPGKADDAEVIRQRIVSDRMAIMRGMPVSYVPGVGEVLEPATAPGVTIGPGGERLHGGQAATDDDRRQILLLGASQAFGFLNADENTLAARLEHQMPGVTVRNFAGPGQRLAASVMVLRQRIAAGDRIDRAVLIGGAIDALALCSPRSTQAAPLLRPFLLDIARRLRDVFSARPASAPYACATPDAQRDMADRVIYDIENVLAFADRHHIRLTIIMPPTPHDADGDDSGVVDQDEWQRLSQRVGPAIRTLRDRIATLNLPGVVDLGDAFDDHANGFLDPTGHFTDEGNEILARAIAAIPDIATMRTGPAIAAPRPD</sequence>
<dbReference type="SUPFAM" id="SSF52266">
    <property type="entry name" value="SGNH hydrolase"/>
    <property type="match status" value="1"/>
</dbReference>
<dbReference type="Gene3D" id="3.40.50.1110">
    <property type="entry name" value="SGNH hydrolase"/>
    <property type="match status" value="1"/>
</dbReference>
<dbReference type="EMBL" id="JBBKTW010000002">
    <property type="protein sequence ID" value="MEN2987943.1"/>
    <property type="molecule type" value="Genomic_DNA"/>
</dbReference>
<reference evidence="1 2" key="1">
    <citation type="submission" date="2024-03" db="EMBL/GenBank/DDBJ databases">
        <title>High-quality draft genome sequencing of Tistrella sp. BH-R2-4.</title>
        <authorList>
            <person name="Dong C."/>
        </authorList>
    </citation>
    <scope>NUCLEOTIDE SEQUENCE [LARGE SCALE GENOMIC DNA]</scope>
    <source>
        <strain evidence="1 2">BH-R2-4</strain>
    </source>
</reference>
<keyword evidence="2" id="KW-1185">Reference proteome</keyword>
<name>A0ABU9YGL2_9PROT</name>